<dbReference type="GO" id="GO:0008855">
    <property type="term" value="F:exodeoxyribonuclease VII activity"/>
    <property type="evidence" value="ECO:0007669"/>
    <property type="project" value="UniProtKB-UniRule"/>
</dbReference>
<dbReference type="GO" id="GO:0003676">
    <property type="term" value="F:nucleic acid binding"/>
    <property type="evidence" value="ECO:0007669"/>
    <property type="project" value="InterPro"/>
</dbReference>
<dbReference type="AlphaFoldDB" id="A0A5C6VQA8"/>
<dbReference type="CDD" id="cd04489">
    <property type="entry name" value="ExoVII_LU_OBF"/>
    <property type="match status" value="1"/>
</dbReference>
<evidence type="ECO:0000256" key="3">
    <source>
        <dbReference type="ARBA" id="ARBA00022801"/>
    </source>
</evidence>
<evidence type="ECO:0000256" key="6">
    <source>
        <dbReference type="RuleBase" id="RU004355"/>
    </source>
</evidence>
<dbReference type="EC" id="3.1.11.6" evidence="5"/>
<name>A0A5C6VQA8_9BURK</name>
<evidence type="ECO:0000256" key="4">
    <source>
        <dbReference type="ARBA" id="ARBA00022839"/>
    </source>
</evidence>
<dbReference type="Proteomes" id="UP001481677">
    <property type="component" value="Unassembled WGS sequence"/>
</dbReference>
<gene>
    <name evidence="5 9" type="primary">xseA</name>
    <name evidence="10" type="ORF">FRZ40_08275</name>
    <name evidence="9" type="ORF">V4C56_15465</name>
</gene>
<comment type="subunit">
    <text evidence="5">Heterooligomer composed of large and small subunits.</text>
</comment>
<keyword evidence="1 5" id="KW-0963">Cytoplasm</keyword>
<dbReference type="GO" id="GO:0006308">
    <property type="term" value="P:DNA catabolic process"/>
    <property type="evidence" value="ECO:0007669"/>
    <property type="project" value="UniProtKB-UniRule"/>
</dbReference>
<evidence type="ECO:0000313" key="11">
    <source>
        <dbReference type="Proteomes" id="UP000321776"/>
    </source>
</evidence>
<dbReference type="InterPro" id="IPR020579">
    <property type="entry name" value="Exonuc_VII_lsu_C"/>
</dbReference>
<dbReference type="Proteomes" id="UP000321776">
    <property type="component" value="Unassembled WGS sequence"/>
</dbReference>
<keyword evidence="2 5" id="KW-0540">Nuclease</keyword>
<dbReference type="PANTHER" id="PTHR30008">
    <property type="entry name" value="EXODEOXYRIBONUCLEASE 7 LARGE SUBUNIT"/>
    <property type="match status" value="1"/>
</dbReference>
<organism evidence="10 11">
    <name type="scientific">Paraburkholderia azotifigens</name>
    <dbReference type="NCBI Taxonomy" id="2057004"/>
    <lineage>
        <taxon>Bacteria</taxon>
        <taxon>Pseudomonadati</taxon>
        <taxon>Pseudomonadota</taxon>
        <taxon>Betaproteobacteria</taxon>
        <taxon>Burkholderiales</taxon>
        <taxon>Burkholderiaceae</taxon>
        <taxon>Paraburkholderia</taxon>
    </lineage>
</organism>
<sequence>MNSESQFSSPVGAGGDAVVPVSVLNRAIGTMLERSFPLVWVSGEVSNFTRAASGHWYFSIKDAQAQMRCVMFRGRAQYAEFTPREGDKIEVRALVTMYEPRGELQLNVEAVRRTGQGRLYEAFLRLKAQLEAEGLFDPQRKRALPAHPRSIGIVTSLQAAALRDVLTTLARRAPHIPVIVYPAPVQGAGVSAKLAAMVEAANRRREVDVLIVCRGGGSIEDLWAFNEEVLARAIAASEVPVVSGVGHETDFTIADFAADVRAPTPTGAAELVSPQRVLLLRDLDHRHATLARGFGRMMERRAQQLDWLARRLVSPAERLARQRTHLQQLSVRLASAGARPVRDARARFSLVQMRWQRWRPDLTPHRSKVDGLGERLDRALLRQHERHIARVETLAARLEVLSPQRTLERGYAALLDAQSGRAVRAPSSLKPGRRMTVHLAEGSADIALSDVQPRLTDGF</sequence>
<dbReference type="PANTHER" id="PTHR30008:SF0">
    <property type="entry name" value="EXODEOXYRIBONUCLEASE 7 LARGE SUBUNIT"/>
    <property type="match status" value="1"/>
</dbReference>
<evidence type="ECO:0000313" key="12">
    <source>
        <dbReference type="Proteomes" id="UP001481677"/>
    </source>
</evidence>
<reference evidence="10 11" key="1">
    <citation type="journal article" date="2018" name="Int. J. Syst. Evol. Microbiol.">
        <title>Paraburkholderia azotifigens sp. nov., a nitrogen-fixing bacterium isolated from paddy soil.</title>
        <authorList>
            <person name="Choi G.M."/>
            <person name="Im W.T."/>
        </authorList>
    </citation>
    <scope>NUCLEOTIDE SEQUENCE [LARGE SCALE GENOMIC DNA]</scope>
    <source>
        <strain evidence="10 11">NF 2-5-3</strain>
    </source>
</reference>
<dbReference type="NCBIfam" id="TIGR00237">
    <property type="entry name" value="xseA"/>
    <property type="match status" value="1"/>
</dbReference>
<evidence type="ECO:0000256" key="5">
    <source>
        <dbReference type="HAMAP-Rule" id="MF_00378"/>
    </source>
</evidence>
<comment type="caution">
    <text evidence="10">The sequence shown here is derived from an EMBL/GenBank/DDBJ whole genome shotgun (WGS) entry which is preliminary data.</text>
</comment>
<proteinExistence type="inferred from homology"/>
<protein>
    <recommendedName>
        <fullName evidence="5">Exodeoxyribonuclease 7 large subunit</fullName>
        <ecNumber evidence="5">3.1.11.6</ecNumber>
    </recommendedName>
    <alternativeName>
        <fullName evidence="5">Exodeoxyribonuclease VII large subunit</fullName>
        <shortName evidence="5">Exonuclease VII large subunit</shortName>
    </alternativeName>
</protein>
<evidence type="ECO:0000259" key="7">
    <source>
        <dbReference type="Pfam" id="PF02601"/>
    </source>
</evidence>
<dbReference type="RefSeq" id="WP_028364597.1">
    <property type="nucleotide sequence ID" value="NZ_JAZHFZ010000007.1"/>
</dbReference>
<dbReference type="InterPro" id="IPR003753">
    <property type="entry name" value="Exonuc_VII_L"/>
</dbReference>
<dbReference type="Pfam" id="PF13742">
    <property type="entry name" value="tRNA_anti_2"/>
    <property type="match status" value="1"/>
</dbReference>
<keyword evidence="4 5" id="KW-0269">Exonuclease</keyword>
<dbReference type="Pfam" id="PF02601">
    <property type="entry name" value="Exonuc_VII_L"/>
    <property type="match status" value="1"/>
</dbReference>
<comment type="catalytic activity">
    <reaction evidence="5 6">
        <text>Exonucleolytic cleavage in either 5'- to 3'- or 3'- to 5'-direction to yield nucleoside 5'-phosphates.</text>
        <dbReference type="EC" id="3.1.11.6"/>
    </reaction>
</comment>
<reference evidence="9 12" key="3">
    <citation type="submission" date="2024-01" db="EMBL/GenBank/DDBJ databases">
        <title>The diversity of rhizobia nodulating Mimosa spp. in eleven states of Brazil covering several biomes is determined by host plant, location, and edaphic factors.</title>
        <authorList>
            <person name="Rouws L."/>
            <person name="Barauna A."/>
            <person name="Beukes C."/>
            <person name="De Faria S.M."/>
            <person name="Gross E."/>
            <person name="Dos Reis Junior F.B."/>
            <person name="Simon M."/>
            <person name="Maluk M."/>
            <person name="Odee D.W."/>
            <person name="Kenicer G."/>
            <person name="Young J.P.W."/>
            <person name="Reis V.M."/>
            <person name="Zilli J."/>
            <person name="James E.K."/>
        </authorList>
    </citation>
    <scope>NUCLEOTIDE SEQUENCE [LARGE SCALE GENOMIC DNA]</scope>
    <source>
        <strain evidence="9 12">JPY530</strain>
    </source>
</reference>
<comment type="similarity">
    <text evidence="5 6">Belongs to the XseA family.</text>
</comment>
<dbReference type="InterPro" id="IPR025824">
    <property type="entry name" value="OB-fold_nuc-bd_dom"/>
</dbReference>
<keyword evidence="12" id="KW-1185">Reference proteome</keyword>
<reference evidence="10" key="2">
    <citation type="submission" date="2019-08" db="EMBL/GenBank/DDBJ databases">
        <authorList>
            <person name="Im W.-T."/>
        </authorList>
    </citation>
    <scope>NUCLEOTIDE SEQUENCE</scope>
    <source>
        <strain evidence="10">NF 2-5-3</strain>
    </source>
</reference>
<dbReference type="EMBL" id="JAZHGA010000009">
    <property type="protein sequence ID" value="MEM5341016.1"/>
    <property type="molecule type" value="Genomic_DNA"/>
</dbReference>
<keyword evidence="3 5" id="KW-0378">Hydrolase</keyword>
<evidence type="ECO:0000256" key="2">
    <source>
        <dbReference type="ARBA" id="ARBA00022722"/>
    </source>
</evidence>
<dbReference type="HAMAP" id="MF_00378">
    <property type="entry name" value="Exonuc_7_L"/>
    <property type="match status" value="1"/>
</dbReference>
<dbReference type="GO" id="GO:0005737">
    <property type="term" value="C:cytoplasm"/>
    <property type="evidence" value="ECO:0007669"/>
    <property type="project" value="UniProtKB-SubCell"/>
</dbReference>
<dbReference type="GO" id="GO:0009318">
    <property type="term" value="C:exodeoxyribonuclease VII complex"/>
    <property type="evidence" value="ECO:0007669"/>
    <property type="project" value="UniProtKB-UniRule"/>
</dbReference>
<evidence type="ECO:0000259" key="8">
    <source>
        <dbReference type="Pfam" id="PF13742"/>
    </source>
</evidence>
<feature type="domain" description="OB-fold nucleic acid binding" evidence="8">
    <location>
        <begin position="20"/>
        <end position="111"/>
    </location>
</feature>
<comment type="subcellular location">
    <subcellularLocation>
        <location evidence="5 6">Cytoplasm</location>
    </subcellularLocation>
</comment>
<dbReference type="EMBL" id="VOQS01000001">
    <property type="protein sequence ID" value="TXC87563.1"/>
    <property type="molecule type" value="Genomic_DNA"/>
</dbReference>
<comment type="function">
    <text evidence="5">Bidirectionally degrades single-stranded DNA into large acid-insoluble oligonucleotides, which are then degraded further into small acid-soluble oligonucleotides.</text>
</comment>
<accession>A0A5C6VQA8</accession>
<evidence type="ECO:0000313" key="9">
    <source>
        <dbReference type="EMBL" id="MEM5341016.1"/>
    </source>
</evidence>
<feature type="domain" description="Exonuclease VII large subunit C-terminal" evidence="7">
    <location>
        <begin position="135"/>
        <end position="445"/>
    </location>
</feature>
<evidence type="ECO:0000256" key="1">
    <source>
        <dbReference type="ARBA" id="ARBA00022490"/>
    </source>
</evidence>
<evidence type="ECO:0000313" key="10">
    <source>
        <dbReference type="EMBL" id="TXC87563.1"/>
    </source>
</evidence>